<organism evidence="2 3">
    <name type="scientific">Pseudonocardia oceani</name>
    <dbReference type="NCBI Taxonomy" id="2792013"/>
    <lineage>
        <taxon>Bacteria</taxon>
        <taxon>Bacillati</taxon>
        <taxon>Actinomycetota</taxon>
        <taxon>Actinomycetes</taxon>
        <taxon>Pseudonocardiales</taxon>
        <taxon>Pseudonocardiaceae</taxon>
        <taxon>Pseudonocardia</taxon>
    </lineage>
</organism>
<reference evidence="2 3" key="1">
    <citation type="submission" date="2020-11" db="EMBL/GenBank/DDBJ databases">
        <title>Pseudonocardia abyssalis sp. nov. and Pseudonocardia oceani sp. nov., description and phylogenomic analysis of two novel actinomycetes isolated from the deep Southern Ocean.</title>
        <authorList>
            <person name="Parra J."/>
        </authorList>
    </citation>
    <scope>NUCLEOTIDE SEQUENCE [LARGE SCALE GENOMIC DNA]</scope>
    <source>
        <strain evidence="3">KRD185</strain>
    </source>
</reference>
<evidence type="ECO:0000313" key="3">
    <source>
        <dbReference type="Proteomes" id="UP000694300"/>
    </source>
</evidence>
<evidence type="ECO:0000313" key="2">
    <source>
        <dbReference type="EMBL" id="MBW0131269.1"/>
    </source>
</evidence>
<accession>A0ABS6UGD7</accession>
<name>A0ABS6UGD7_9PSEU</name>
<evidence type="ECO:0000256" key="1">
    <source>
        <dbReference type="SAM" id="MobiDB-lite"/>
    </source>
</evidence>
<keyword evidence="3" id="KW-1185">Reference proteome</keyword>
<dbReference type="InterPro" id="IPR007410">
    <property type="entry name" value="LpqE-like"/>
</dbReference>
<evidence type="ECO:0008006" key="4">
    <source>
        <dbReference type="Google" id="ProtNLM"/>
    </source>
</evidence>
<protein>
    <recommendedName>
        <fullName evidence="4">Copper(I)-binding protein</fullName>
    </recommendedName>
</protein>
<proteinExistence type="predicted"/>
<feature type="region of interest" description="Disordered" evidence="1">
    <location>
        <begin position="165"/>
        <end position="210"/>
    </location>
</feature>
<dbReference type="EMBL" id="JADQDF010000001">
    <property type="protein sequence ID" value="MBW0131269.1"/>
    <property type="molecule type" value="Genomic_DNA"/>
</dbReference>
<comment type="caution">
    <text evidence="2">The sequence shown here is derived from an EMBL/GenBank/DDBJ whole genome shotgun (WGS) entry which is preliminary data.</text>
</comment>
<dbReference type="Proteomes" id="UP000694300">
    <property type="component" value="Unassembled WGS sequence"/>
</dbReference>
<feature type="compositionally biased region" description="Pro residues" evidence="1">
    <location>
        <begin position="193"/>
        <end position="210"/>
    </location>
</feature>
<feature type="compositionally biased region" description="Basic and acidic residues" evidence="1">
    <location>
        <begin position="169"/>
        <end position="183"/>
    </location>
</feature>
<sequence>MSRPRGTWLVVAVGVLALLAGCGAGGAPEYLVAQGDGADGRVGDVVLRDAQLRHVGPVAGPVVHPVGGTAVVQVTIVNTGGTADLLVAVSSPVAAAGVVVGEAVLPPEHVLTAGYTGPVAEVALPGTTEIAVGLTGLLSPVRAGLTYPVEFRFLRAGTLRLDLPVGPPEEPRAGCDLPPDGREPMVLTAPLGAPVPPAPSPGPACPEPPG</sequence>
<dbReference type="RefSeq" id="WP_218590260.1">
    <property type="nucleotide sequence ID" value="NZ_JADQDF010000001.1"/>
</dbReference>
<gene>
    <name evidence="2" type="ORF">I4I82_26825</name>
</gene>
<dbReference type="PROSITE" id="PS51257">
    <property type="entry name" value="PROKAR_LIPOPROTEIN"/>
    <property type="match status" value="1"/>
</dbReference>
<dbReference type="Pfam" id="PF04314">
    <property type="entry name" value="PCuAC"/>
    <property type="match status" value="1"/>
</dbReference>